<organism evidence="1 2">
    <name type="scientific">Cichorium intybus</name>
    <name type="common">Chicory</name>
    <dbReference type="NCBI Taxonomy" id="13427"/>
    <lineage>
        <taxon>Eukaryota</taxon>
        <taxon>Viridiplantae</taxon>
        <taxon>Streptophyta</taxon>
        <taxon>Embryophyta</taxon>
        <taxon>Tracheophyta</taxon>
        <taxon>Spermatophyta</taxon>
        <taxon>Magnoliopsida</taxon>
        <taxon>eudicotyledons</taxon>
        <taxon>Gunneridae</taxon>
        <taxon>Pentapetalae</taxon>
        <taxon>asterids</taxon>
        <taxon>campanulids</taxon>
        <taxon>Asterales</taxon>
        <taxon>Asteraceae</taxon>
        <taxon>Cichorioideae</taxon>
        <taxon>Cichorieae</taxon>
        <taxon>Cichoriinae</taxon>
        <taxon>Cichorium</taxon>
    </lineage>
</organism>
<evidence type="ECO:0000313" key="2">
    <source>
        <dbReference type="Proteomes" id="UP001055811"/>
    </source>
</evidence>
<dbReference type="Proteomes" id="UP001055811">
    <property type="component" value="Linkage Group LG03"/>
</dbReference>
<evidence type="ECO:0000313" key="1">
    <source>
        <dbReference type="EMBL" id="KAI3768823.1"/>
    </source>
</evidence>
<protein>
    <submittedName>
        <fullName evidence="1">Uncharacterized protein</fullName>
    </submittedName>
</protein>
<dbReference type="EMBL" id="CM042011">
    <property type="protein sequence ID" value="KAI3768823.1"/>
    <property type="molecule type" value="Genomic_DNA"/>
</dbReference>
<proteinExistence type="predicted"/>
<sequence length="149" mass="17094">MKEDSQKDLEKNYFDVLGLCCSLEVPLIEKILAPLEGERNTRLENMCWRIWNLALQKKQLTQQPNALLNAESSQRNNCDKEKPSVMYLTMVKATEVVCLECPPLMPWKHGLINKRGKTLSCINKVRYVVELARALASMPGVYRADLLTR</sequence>
<reference evidence="2" key="1">
    <citation type="journal article" date="2022" name="Mol. Ecol. Resour.">
        <title>The genomes of chicory, endive, great burdock and yacon provide insights into Asteraceae palaeo-polyploidization history and plant inulin production.</title>
        <authorList>
            <person name="Fan W."/>
            <person name="Wang S."/>
            <person name="Wang H."/>
            <person name="Wang A."/>
            <person name="Jiang F."/>
            <person name="Liu H."/>
            <person name="Zhao H."/>
            <person name="Xu D."/>
            <person name="Zhang Y."/>
        </authorList>
    </citation>
    <scope>NUCLEOTIDE SEQUENCE [LARGE SCALE GENOMIC DNA]</scope>
    <source>
        <strain evidence="2">cv. Punajuju</strain>
    </source>
</reference>
<gene>
    <name evidence="1" type="ORF">L2E82_19658</name>
</gene>
<comment type="caution">
    <text evidence="1">The sequence shown here is derived from an EMBL/GenBank/DDBJ whole genome shotgun (WGS) entry which is preliminary data.</text>
</comment>
<accession>A0ACB9FD25</accession>
<keyword evidence="2" id="KW-1185">Reference proteome</keyword>
<name>A0ACB9FD25_CICIN</name>
<reference evidence="1 2" key="2">
    <citation type="journal article" date="2022" name="Mol. Ecol. Resour.">
        <title>The genomes of chicory, endive, great burdock and yacon provide insights into Asteraceae paleo-polyploidization history and plant inulin production.</title>
        <authorList>
            <person name="Fan W."/>
            <person name="Wang S."/>
            <person name="Wang H."/>
            <person name="Wang A."/>
            <person name="Jiang F."/>
            <person name="Liu H."/>
            <person name="Zhao H."/>
            <person name="Xu D."/>
            <person name="Zhang Y."/>
        </authorList>
    </citation>
    <scope>NUCLEOTIDE SEQUENCE [LARGE SCALE GENOMIC DNA]</scope>
    <source>
        <strain evidence="2">cv. Punajuju</strain>
        <tissue evidence="1">Leaves</tissue>
    </source>
</reference>